<organism evidence="1 2">
    <name type="scientific">Funneliformis geosporum</name>
    <dbReference type="NCBI Taxonomy" id="1117311"/>
    <lineage>
        <taxon>Eukaryota</taxon>
        <taxon>Fungi</taxon>
        <taxon>Fungi incertae sedis</taxon>
        <taxon>Mucoromycota</taxon>
        <taxon>Glomeromycotina</taxon>
        <taxon>Glomeromycetes</taxon>
        <taxon>Glomerales</taxon>
        <taxon>Glomeraceae</taxon>
        <taxon>Funneliformis</taxon>
    </lineage>
</organism>
<accession>A0A9W4T5S6</accession>
<dbReference type="OrthoDB" id="2373318at2759"/>
<proteinExistence type="predicted"/>
<reference evidence="1" key="1">
    <citation type="submission" date="2022-08" db="EMBL/GenBank/DDBJ databases">
        <authorList>
            <person name="Kallberg Y."/>
            <person name="Tangrot J."/>
            <person name="Rosling A."/>
        </authorList>
    </citation>
    <scope>NUCLEOTIDE SEQUENCE</scope>
    <source>
        <strain evidence="1">Wild A</strain>
    </source>
</reference>
<evidence type="ECO:0000313" key="1">
    <source>
        <dbReference type="EMBL" id="CAI2194015.1"/>
    </source>
</evidence>
<feature type="non-terminal residue" evidence="1">
    <location>
        <position position="270"/>
    </location>
</feature>
<dbReference type="EMBL" id="CAMKVN010010323">
    <property type="protein sequence ID" value="CAI2194015.1"/>
    <property type="molecule type" value="Genomic_DNA"/>
</dbReference>
<sequence length="270" mass="31682">MCGPPANIFFIPILAGMIERLLNDYISGSMHEPLSLPLRLLNDLMQSELFFSEQSETETECIKLETEEMMPEEEILKTAVYNVNIEKIIESVKHRIVNKYHLELDSKWLTIPLAKAILGFLVKKEDAIMLNERSMTYQELSSMGIVNLILIEQTREYLIQLPYMWVCAIVKNSNDPGMTYWKFILKYDELMNWPNFEDFNTKFWALCLNVKVDLPQIKDIKLYKLPHQYPVTKTYENNQVKYANITEIRNGYIDLDLLKNENIKSRAPNQ</sequence>
<evidence type="ECO:0000313" key="2">
    <source>
        <dbReference type="Proteomes" id="UP001153678"/>
    </source>
</evidence>
<name>A0A9W4T5S6_9GLOM</name>
<dbReference type="Proteomes" id="UP001153678">
    <property type="component" value="Unassembled WGS sequence"/>
</dbReference>
<gene>
    <name evidence="1" type="ORF">FWILDA_LOCUS16365</name>
</gene>
<comment type="caution">
    <text evidence="1">The sequence shown here is derived from an EMBL/GenBank/DDBJ whole genome shotgun (WGS) entry which is preliminary data.</text>
</comment>
<protein>
    <submittedName>
        <fullName evidence="1">16582_t:CDS:1</fullName>
    </submittedName>
</protein>
<keyword evidence="2" id="KW-1185">Reference proteome</keyword>
<dbReference type="AlphaFoldDB" id="A0A9W4T5S6"/>